<dbReference type="Proteomes" id="UP000494106">
    <property type="component" value="Unassembled WGS sequence"/>
</dbReference>
<comment type="caution">
    <text evidence="1">The sequence shown here is derived from an EMBL/GenBank/DDBJ whole genome shotgun (WGS) entry which is preliminary data.</text>
</comment>
<name>A0A8S0ZYK8_ARCPL</name>
<gene>
    <name evidence="1" type="ORF">APLA_LOCUS7029</name>
</gene>
<reference evidence="1 2" key="1">
    <citation type="submission" date="2020-04" db="EMBL/GenBank/DDBJ databases">
        <authorList>
            <person name="Wallbank WR R."/>
            <person name="Pardo Diaz C."/>
            <person name="Kozak K."/>
            <person name="Martin S."/>
            <person name="Jiggins C."/>
            <person name="Moest M."/>
            <person name="Warren A I."/>
            <person name="Byers J.R.P. K."/>
            <person name="Montejo-Kovacevich G."/>
            <person name="Yen C E."/>
        </authorList>
    </citation>
    <scope>NUCLEOTIDE SEQUENCE [LARGE SCALE GENOMIC DNA]</scope>
</reference>
<keyword evidence="2" id="KW-1185">Reference proteome</keyword>
<dbReference type="AlphaFoldDB" id="A0A8S0ZYK8"/>
<proteinExistence type="predicted"/>
<sequence>MISNQTRTSLSDFLTKHFKTEANERRSMILKVDRAKPVAGDAGAAIGGGKRPIVWLSARRTPAAAAH</sequence>
<accession>A0A8S0ZYK8</accession>
<evidence type="ECO:0000313" key="2">
    <source>
        <dbReference type="Proteomes" id="UP000494106"/>
    </source>
</evidence>
<protein>
    <submittedName>
        <fullName evidence="1">Uncharacterized protein</fullName>
    </submittedName>
</protein>
<evidence type="ECO:0000313" key="1">
    <source>
        <dbReference type="EMBL" id="CAB3237667.1"/>
    </source>
</evidence>
<dbReference type="EMBL" id="CADEBC010000494">
    <property type="protein sequence ID" value="CAB3237667.1"/>
    <property type="molecule type" value="Genomic_DNA"/>
</dbReference>
<organism evidence="1 2">
    <name type="scientific">Arctia plantaginis</name>
    <name type="common">Wood tiger moth</name>
    <name type="synonym">Phalaena plantaginis</name>
    <dbReference type="NCBI Taxonomy" id="874455"/>
    <lineage>
        <taxon>Eukaryota</taxon>
        <taxon>Metazoa</taxon>
        <taxon>Ecdysozoa</taxon>
        <taxon>Arthropoda</taxon>
        <taxon>Hexapoda</taxon>
        <taxon>Insecta</taxon>
        <taxon>Pterygota</taxon>
        <taxon>Neoptera</taxon>
        <taxon>Endopterygota</taxon>
        <taxon>Lepidoptera</taxon>
        <taxon>Glossata</taxon>
        <taxon>Ditrysia</taxon>
        <taxon>Noctuoidea</taxon>
        <taxon>Erebidae</taxon>
        <taxon>Arctiinae</taxon>
        <taxon>Arctia</taxon>
    </lineage>
</organism>